<accession>A0A8T2ZBM1</accession>
<organism evidence="1 2">
    <name type="scientific">Populus deltoides</name>
    <name type="common">Eastern poplar</name>
    <name type="synonym">Eastern cottonwood</name>
    <dbReference type="NCBI Taxonomy" id="3696"/>
    <lineage>
        <taxon>Eukaryota</taxon>
        <taxon>Viridiplantae</taxon>
        <taxon>Streptophyta</taxon>
        <taxon>Embryophyta</taxon>
        <taxon>Tracheophyta</taxon>
        <taxon>Spermatophyta</taxon>
        <taxon>Magnoliopsida</taxon>
        <taxon>eudicotyledons</taxon>
        <taxon>Gunneridae</taxon>
        <taxon>Pentapetalae</taxon>
        <taxon>rosids</taxon>
        <taxon>fabids</taxon>
        <taxon>Malpighiales</taxon>
        <taxon>Salicaceae</taxon>
        <taxon>Saliceae</taxon>
        <taxon>Populus</taxon>
    </lineage>
</organism>
<comment type="caution">
    <text evidence="1">The sequence shown here is derived from an EMBL/GenBank/DDBJ whole genome shotgun (WGS) entry which is preliminary data.</text>
</comment>
<evidence type="ECO:0000313" key="1">
    <source>
        <dbReference type="EMBL" id="KAH8514768.1"/>
    </source>
</evidence>
<keyword evidence="2" id="KW-1185">Reference proteome</keyword>
<protein>
    <submittedName>
        <fullName evidence="1">Uncharacterized protein</fullName>
    </submittedName>
</protein>
<dbReference type="Proteomes" id="UP000807159">
    <property type="component" value="Chromosome 3"/>
</dbReference>
<dbReference type="AlphaFoldDB" id="A0A8T2ZBM1"/>
<evidence type="ECO:0000313" key="2">
    <source>
        <dbReference type="Proteomes" id="UP000807159"/>
    </source>
</evidence>
<gene>
    <name evidence="1" type="ORF">H0E87_007568</name>
</gene>
<name>A0A8T2ZBM1_POPDE</name>
<dbReference type="EMBL" id="JACEGQ020000003">
    <property type="protein sequence ID" value="KAH8514768.1"/>
    <property type="molecule type" value="Genomic_DNA"/>
</dbReference>
<proteinExistence type="predicted"/>
<sequence length="79" mass="8612">MAAVPESKEVSGDLISTEAVLEQVISKTEATALSTLTFCSRKSLFQSDNLRPELGYRQSLGSRAVAMNLHSKQTEVIKI</sequence>
<reference evidence="1" key="1">
    <citation type="journal article" date="2021" name="J. Hered.">
        <title>Genome Assembly of Salicaceae Populus deltoides (Eastern Cottonwood) I-69 Based on Nanopore Sequencing and Hi-C Technologies.</title>
        <authorList>
            <person name="Bai S."/>
            <person name="Wu H."/>
            <person name="Zhang J."/>
            <person name="Pan Z."/>
            <person name="Zhao W."/>
            <person name="Li Z."/>
            <person name="Tong C."/>
        </authorList>
    </citation>
    <scope>NUCLEOTIDE SEQUENCE</scope>
    <source>
        <tissue evidence="1">Leaf</tissue>
    </source>
</reference>